<comment type="caution">
    <text evidence="1">The sequence shown here is derived from an EMBL/GenBank/DDBJ whole genome shotgun (WGS) entry which is preliminary data.</text>
</comment>
<dbReference type="OrthoDB" id="702987at2"/>
<gene>
    <name evidence="1" type="ORF">D1631_08490</name>
</gene>
<evidence type="ECO:0008006" key="3">
    <source>
        <dbReference type="Google" id="ProtNLM"/>
    </source>
</evidence>
<dbReference type="PROSITE" id="PS51257">
    <property type="entry name" value="PROKAR_LIPOPROTEIN"/>
    <property type="match status" value="1"/>
</dbReference>
<dbReference type="EMBL" id="QWIU01000002">
    <property type="protein sequence ID" value="RNA61969.1"/>
    <property type="molecule type" value="Genomic_DNA"/>
</dbReference>
<organism evidence="1 2">
    <name type="scientific">Chryseobacterium nematophagum</name>
    <dbReference type="NCBI Taxonomy" id="2305228"/>
    <lineage>
        <taxon>Bacteria</taxon>
        <taxon>Pseudomonadati</taxon>
        <taxon>Bacteroidota</taxon>
        <taxon>Flavobacteriia</taxon>
        <taxon>Flavobacteriales</taxon>
        <taxon>Weeksellaceae</taxon>
        <taxon>Chryseobacterium group</taxon>
        <taxon>Chryseobacterium</taxon>
    </lineage>
</organism>
<dbReference type="AlphaFoldDB" id="A0A3M7TH50"/>
<proteinExistence type="predicted"/>
<evidence type="ECO:0000313" key="1">
    <source>
        <dbReference type="EMBL" id="RNA61969.1"/>
    </source>
</evidence>
<sequence>MKLQNLLLVISLQSCNGQENNKTEIYNQGLEKRGSEITNRNEAPFNFLDKKYQIQGFSISDTPNPYPTYSFSDPKYGLLTVDYIGKTNVTQYFWNIGNKSGYFSKYPNAEEAANKSDDIKKYINEKDYYIVASYLPQKYVLYNGGEDGEFDLTPNAKTLFYLYENNKWKLVDEVETTKIPENLLSFETSLVQKMVFKNISKVNESYNGFYSVSVETEATTTGMASISYDIEIKKNNINLSSSTYHESNVCEGKYFASINNNMLEIYYFDKDMTCISIDPKFYIKKENNKFYIKGIGGEGTNNKWVLMK</sequence>
<accession>A0A3M7TH50</accession>
<name>A0A3M7TH50_9FLAO</name>
<dbReference type="Proteomes" id="UP000278775">
    <property type="component" value="Unassembled WGS sequence"/>
</dbReference>
<dbReference type="RefSeq" id="WP_122636072.1">
    <property type="nucleotide sequence ID" value="NZ_QWIU01000002.1"/>
</dbReference>
<reference evidence="1 2" key="1">
    <citation type="submission" date="2018-08" db="EMBL/GenBank/DDBJ databases">
        <title>Chryseobacterium nematophagum: a novel matrix digesting pathogen of nematodes.</title>
        <authorList>
            <person name="Page A."/>
            <person name="Roberts M."/>
            <person name="Felix M.-A."/>
            <person name="Weir W."/>
        </authorList>
    </citation>
    <scope>NUCLEOTIDE SEQUENCE [LARGE SCALE GENOMIC DNA]</scope>
    <source>
        <strain evidence="1 2">JUb129</strain>
    </source>
</reference>
<protein>
    <recommendedName>
        <fullName evidence="3">Lipoprotein</fullName>
    </recommendedName>
</protein>
<evidence type="ECO:0000313" key="2">
    <source>
        <dbReference type="Proteomes" id="UP000278775"/>
    </source>
</evidence>